<evidence type="ECO:0000259" key="10">
    <source>
        <dbReference type="PROSITE" id="PS50828"/>
    </source>
</evidence>
<evidence type="ECO:0000256" key="6">
    <source>
        <dbReference type="ARBA" id="ARBA00022884"/>
    </source>
</evidence>
<dbReference type="Gene3D" id="3.40.50.300">
    <property type="entry name" value="P-loop containing nucleotide triphosphate hydrolases"/>
    <property type="match status" value="1"/>
</dbReference>
<dbReference type="InterPro" id="IPR045076">
    <property type="entry name" value="MutS"/>
</dbReference>
<dbReference type="SUPFAM" id="SSF160443">
    <property type="entry name" value="SMR domain-like"/>
    <property type="match status" value="1"/>
</dbReference>
<dbReference type="GO" id="GO:0045910">
    <property type="term" value="P:negative regulation of DNA recombination"/>
    <property type="evidence" value="ECO:0007669"/>
    <property type="project" value="InterPro"/>
</dbReference>
<evidence type="ECO:0000313" key="12">
    <source>
        <dbReference type="Proteomes" id="UP000824124"/>
    </source>
</evidence>
<dbReference type="Pfam" id="PF20297">
    <property type="entry name" value="MSSS"/>
    <property type="match status" value="1"/>
</dbReference>
<comment type="caution">
    <text evidence="11">The sequence shown here is derived from an EMBL/GenBank/DDBJ whole genome shotgun (WGS) entry which is preliminary data.</text>
</comment>
<dbReference type="PANTHER" id="PTHR48466:SF2">
    <property type="entry name" value="OS10G0509000 PROTEIN"/>
    <property type="match status" value="1"/>
</dbReference>
<evidence type="ECO:0000256" key="5">
    <source>
        <dbReference type="ARBA" id="ARBA00022840"/>
    </source>
</evidence>
<comment type="similarity">
    <text evidence="8">Belongs to the DNA mismatch repair MutS family. MutS2 subfamily.</text>
</comment>
<dbReference type="CDD" id="cd03280">
    <property type="entry name" value="ABC_MutS2"/>
    <property type="match status" value="1"/>
</dbReference>
<feature type="coiled-coil region" evidence="9">
    <location>
        <begin position="521"/>
        <end position="627"/>
    </location>
</feature>
<keyword evidence="5 8" id="KW-0067">ATP-binding</keyword>
<keyword evidence="9" id="KW-0175">Coiled coil</keyword>
<comment type="subunit">
    <text evidence="8">Homodimer. Binds to stalled ribosomes, contacting rRNA.</text>
</comment>
<dbReference type="SUPFAM" id="SSF52540">
    <property type="entry name" value="P-loop containing nucleoside triphosphate hydrolases"/>
    <property type="match status" value="1"/>
</dbReference>
<dbReference type="EC" id="3.6.4.-" evidence="8"/>
<dbReference type="GO" id="GO:0140664">
    <property type="term" value="F:ATP-dependent DNA damage sensor activity"/>
    <property type="evidence" value="ECO:0007669"/>
    <property type="project" value="InterPro"/>
</dbReference>
<dbReference type="Gene3D" id="3.30.1370.110">
    <property type="match status" value="1"/>
</dbReference>
<dbReference type="InterPro" id="IPR036063">
    <property type="entry name" value="Smr_dom_sf"/>
</dbReference>
<name>A0A9D1KZ55_9FIRM</name>
<evidence type="ECO:0000256" key="7">
    <source>
        <dbReference type="ARBA" id="ARBA00023125"/>
    </source>
</evidence>
<dbReference type="Pfam" id="PF00488">
    <property type="entry name" value="MutS_V"/>
    <property type="match status" value="1"/>
</dbReference>
<protein>
    <recommendedName>
        <fullName evidence="8">Endonuclease MutS2</fullName>
        <ecNumber evidence="8">3.1.-.-</ecNumber>
    </recommendedName>
    <alternativeName>
        <fullName evidence="8">Ribosome-associated protein quality control-upstream factor</fullName>
        <shortName evidence="8">RQC-upstream factor</shortName>
        <shortName evidence="8">RqcU</shortName>
        <ecNumber evidence="8">3.6.4.-</ecNumber>
    </alternativeName>
</protein>
<dbReference type="SMART" id="SM00463">
    <property type="entry name" value="SMR"/>
    <property type="match status" value="1"/>
</dbReference>
<dbReference type="GO" id="GO:0072344">
    <property type="term" value="P:rescue of stalled ribosome"/>
    <property type="evidence" value="ECO:0007669"/>
    <property type="project" value="UniProtKB-UniRule"/>
</dbReference>
<evidence type="ECO:0000256" key="1">
    <source>
        <dbReference type="ARBA" id="ARBA00022722"/>
    </source>
</evidence>
<dbReference type="SMART" id="SM00534">
    <property type="entry name" value="MUTSac"/>
    <property type="match status" value="1"/>
</dbReference>
<dbReference type="EC" id="3.1.-.-" evidence="8"/>
<dbReference type="Pfam" id="PF01713">
    <property type="entry name" value="Smr"/>
    <property type="match status" value="1"/>
</dbReference>
<keyword evidence="1 8" id="KW-0540">Nuclease</keyword>
<sequence>MTTEMDFAAKYREKLEFPKIIKWLAGLAAFAPSRELLQDLAPKKTLSEAERAIDETTEATDLLRLYPLFNVGACRDIREALRLLELGGVLNSEQLVAVADTCRASRECKDFFSHVKGRFPQLIERAKRLGLFRTIETAVEKAIAPDGQIADGASDRLSNIRHRMRMYERQIQDRLDNFIKNPNTAKFLQEPIVTVRDGRFVVPVKQEYRSSVAGAVHDVSASGATLFVEPLAVMQTNNELARLRLEEEDEVAAILRALSLLVAGSREELEHTLWGLARLDFALCKAKLAEDMRAVPATLNQTGYIDLREARHPLIGAGVVPVDVRLAPKLKIMVITGPNTGGKTVTLKTVGLLTLMALSGLHIPAEYGSQLAFFSQVFADIGDEQSIEQSLSTFSAHLGNIVQIISRADANSLVLLDELGSGTDPTEGAALAMSILEQLYKLGVKTLATTHYSELKSFAYNKEGYTNASVEFDVETLSPTYRLLMGIPGKSNAFSIAEKLGLPAEIIDRAGDFLTADEQQVADLISSLEEHRLQAEQASHEADIRLAEVVEQQRRLKNEELELANKEAEILTKARLQAAEIVKESRRQAEELYQQMKRELKTAGVQNREVQAARSKLQKLQEKLQNNLPAKKYQGDAPAKVEIGQTVEVPKLRQSGIVASLPNDKGELQVQIGVMKVGVKLSDLRIDAQHVRREHTASTRHIMQEKSRYISPEIDLHGLTVEEAIYELDKYLDDAFLASLHQVRVIHGRGTGALKAGVLEYLKNHRLVAGVEQAPFNEGGFGATIVNLK</sequence>
<dbReference type="GO" id="GO:0005524">
    <property type="term" value="F:ATP binding"/>
    <property type="evidence" value="ECO:0007669"/>
    <property type="project" value="UniProtKB-UniRule"/>
</dbReference>
<dbReference type="PROSITE" id="PS50828">
    <property type="entry name" value="SMR"/>
    <property type="match status" value="1"/>
</dbReference>
<feature type="domain" description="Smr" evidence="10">
    <location>
        <begin position="714"/>
        <end position="789"/>
    </location>
</feature>
<dbReference type="FunFam" id="3.40.50.300:FF:000830">
    <property type="entry name" value="Endonuclease MutS2"/>
    <property type="match status" value="1"/>
</dbReference>
<organism evidence="11 12">
    <name type="scientific">Candidatus Avidehalobacter gallistercoris</name>
    <dbReference type="NCBI Taxonomy" id="2840694"/>
    <lineage>
        <taxon>Bacteria</taxon>
        <taxon>Bacillati</taxon>
        <taxon>Bacillota</taxon>
        <taxon>Clostridia</taxon>
        <taxon>Eubacteriales</taxon>
        <taxon>Peptococcaceae</taxon>
        <taxon>Peptococcaceae incertae sedis</taxon>
        <taxon>Candidatus Avidehalobacter</taxon>
    </lineage>
</organism>
<dbReference type="InterPro" id="IPR000432">
    <property type="entry name" value="DNA_mismatch_repair_MutS_C"/>
</dbReference>
<dbReference type="GO" id="GO:0016887">
    <property type="term" value="F:ATP hydrolysis activity"/>
    <property type="evidence" value="ECO:0007669"/>
    <property type="project" value="InterPro"/>
</dbReference>
<keyword evidence="8 11" id="KW-0255">Endonuclease</keyword>
<comment type="function">
    <text evidence="8">Acts as a ribosome collision sensor, splitting the ribosome into its 2 subunits. Detects stalled/collided 70S ribosomes which it binds and splits by an ATP-hydrolysis driven conformational change. Acts upstream of the ribosome quality control system (RQC), a ribosome-associated complex that mediates the extraction of incompletely synthesized nascent chains from stalled ribosomes and their subsequent degradation. Probably generates substrates for RQC.</text>
</comment>
<keyword evidence="6 8" id="KW-0694">RNA-binding</keyword>
<dbReference type="GO" id="GO:0006298">
    <property type="term" value="P:mismatch repair"/>
    <property type="evidence" value="ECO:0007669"/>
    <property type="project" value="InterPro"/>
</dbReference>
<keyword evidence="7 8" id="KW-0238">DNA-binding</keyword>
<dbReference type="InterPro" id="IPR007696">
    <property type="entry name" value="DNA_mismatch_repair_MutS_core"/>
</dbReference>
<dbReference type="SMART" id="SM00533">
    <property type="entry name" value="MUTSd"/>
    <property type="match status" value="1"/>
</dbReference>
<accession>A0A9D1KZ55</accession>
<dbReference type="PIRSF" id="PIRSF005814">
    <property type="entry name" value="MutS_YshD"/>
    <property type="match status" value="1"/>
</dbReference>
<dbReference type="GO" id="GO:0004519">
    <property type="term" value="F:endonuclease activity"/>
    <property type="evidence" value="ECO:0007669"/>
    <property type="project" value="UniProtKB-UniRule"/>
</dbReference>
<proteinExistence type="inferred from homology"/>
<evidence type="ECO:0000313" key="11">
    <source>
        <dbReference type="EMBL" id="HIU10978.1"/>
    </source>
</evidence>
<dbReference type="AlphaFoldDB" id="A0A9D1KZ55"/>
<dbReference type="GO" id="GO:0043023">
    <property type="term" value="F:ribosomal large subunit binding"/>
    <property type="evidence" value="ECO:0007669"/>
    <property type="project" value="UniProtKB-UniRule"/>
</dbReference>
<comment type="function">
    <text evidence="8">Endonuclease that is involved in the suppression of homologous recombination and thus may have a key role in the control of bacterial genetic diversity.</text>
</comment>
<dbReference type="PANTHER" id="PTHR48466">
    <property type="entry name" value="OS10G0509000 PROTEIN-RELATED"/>
    <property type="match status" value="1"/>
</dbReference>
<keyword evidence="4 8" id="KW-0378">Hydrolase</keyword>
<dbReference type="GO" id="GO:0019843">
    <property type="term" value="F:rRNA binding"/>
    <property type="evidence" value="ECO:0007669"/>
    <property type="project" value="UniProtKB-UniRule"/>
</dbReference>
<dbReference type="GO" id="GO:0030983">
    <property type="term" value="F:mismatched DNA binding"/>
    <property type="evidence" value="ECO:0007669"/>
    <property type="project" value="InterPro"/>
</dbReference>
<dbReference type="NCBIfam" id="TIGR01069">
    <property type="entry name" value="mutS2"/>
    <property type="match status" value="1"/>
</dbReference>
<dbReference type="InterPro" id="IPR046893">
    <property type="entry name" value="MSSS"/>
</dbReference>
<gene>
    <name evidence="8" type="primary">mutS2</name>
    <name evidence="8" type="synonym">rqcU</name>
    <name evidence="11" type="ORF">IAB00_07085</name>
</gene>
<dbReference type="HAMAP" id="MF_00092">
    <property type="entry name" value="MutS2"/>
    <property type="match status" value="1"/>
</dbReference>
<evidence type="ECO:0000256" key="4">
    <source>
        <dbReference type="ARBA" id="ARBA00022801"/>
    </source>
</evidence>
<dbReference type="InterPro" id="IPR005747">
    <property type="entry name" value="MutS2"/>
</dbReference>
<keyword evidence="3 8" id="KW-0547">Nucleotide-binding</keyword>
<evidence type="ECO:0000256" key="3">
    <source>
        <dbReference type="ARBA" id="ARBA00022741"/>
    </source>
</evidence>
<dbReference type="InterPro" id="IPR002625">
    <property type="entry name" value="Smr_dom"/>
</dbReference>
<evidence type="ECO:0000256" key="9">
    <source>
        <dbReference type="SAM" id="Coils"/>
    </source>
</evidence>
<feature type="binding site" evidence="8">
    <location>
        <begin position="337"/>
        <end position="344"/>
    </location>
    <ligand>
        <name>ATP</name>
        <dbReference type="ChEBI" id="CHEBI:30616"/>
    </ligand>
</feature>
<dbReference type="PROSITE" id="PS00486">
    <property type="entry name" value="DNA_MISMATCH_REPAIR_2"/>
    <property type="match status" value="1"/>
</dbReference>
<dbReference type="Proteomes" id="UP000824124">
    <property type="component" value="Unassembled WGS sequence"/>
</dbReference>
<reference evidence="11" key="2">
    <citation type="journal article" date="2021" name="PeerJ">
        <title>Extensive microbial diversity within the chicken gut microbiome revealed by metagenomics and culture.</title>
        <authorList>
            <person name="Gilroy R."/>
            <person name="Ravi A."/>
            <person name="Getino M."/>
            <person name="Pursley I."/>
            <person name="Horton D.L."/>
            <person name="Alikhan N.F."/>
            <person name="Baker D."/>
            <person name="Gharbi K."/>
            <person name="Hall N."/>
            <person name="Watson M."/>
            <person name="Adriaenssens E.M."/>
            <person name="Foster-Nyarko E."/>
            <person name="Jarju S."/>
            <person name="Secka A."/>
            <person name="Antonio M."/>
            <person name="Oren A."/>
            <person name="Chaudhuri R.R."/>
            <person name="La Ragione R."/>
            <person name="Hildebrand F."/>
            <person name="Pallen M.J."/>
        </authorList>
    </citation>
    <scope>NUCLEOTIDE SEQUENCE</scope>
    <source>
        <strain evidence="11">2830</strain>
    </source>
</reference>
<dbReference type="EMBL" id="DVMH01000035">
    <property type="protein sequence ID" value="HIU10978.1"/>
    <property type="molecule type" value="Genomic_DNA"/>
</dbReference>
<evidence type="ECO:0000256" key="8">
    <source>
        <dbReference type="HAMAP-Rule" id="MF_00092"/>
    </source>
</evidence>
<dbReference type="InterPro" id="IPR027417">
    <property type="entry name" value="P-loop_NTPase"/>
</dbReference>
<evidence type="ECO:0000256" key="2">
    <source>
        <dbReference type="ARBA" id="ARBA00022730"/>
    </source>
</evidence>
<reference evidence="11" key="1">
    <citation type="submission" date="2020-10" db="EMBL/GenBank/DDBJ databases">
        <authorList>
            <person name="Gilroy R."/>
        </authorList>
    </citation>
    <scope>NUCLEOTIDE SEQUENCE</scope>
    <source>
        <strain evidence="11">2830</strain>
    </source>
</reference>
<dbReference type="InterPro" id="IPR036187">
    <property type="entry name" value="DNA_mismatch_repair_MutS_sf"/>
</dbReference>
<dbReference type="SUPFAM" id="SSF48334">
    <property type="entry name" value="DNA repair protein MutS, domain III"/>
    <property type="match status" value="1"/>
</dbReference>
<keyword evidence="2 8" id="KW-0699">rRNA-binding</keyword>